<name>A0AAD6X6N2_9AGAR</name>
<comment type="caution">
    <text evidence="1">The sequence shown here is derived from an EMBL/GenBank/DDBJ whole genome shotgun (WGS) entry which is preliminary data.</text>
</comment>
<accession>A0AAD6X6N2</accession>
<sequence length="233" mass="25935">MFPGRFTPNDVDVYTPETEETLMLEILREQLGFTVTKQVATAYPKRLSITRIYWLTKGTAKINLITVKGDNAVVPIFQFHSTLVMNKISCYGMFCAYPELTLNGIALVNTGVKLDTYSKRRTAECIEKYEKRGFTFKDQLGDYRQFHGHRCGENANCQKSVRTLGDGQGLFVPFTAHTEDKEGQTHTTVNTADGTNSVEWSLGGLSCNGEDFMDGVVNSVTIKSESEGEAKAD</sequence>
<evidence type="ECO:0000313" key="2">
    <source>
        <dbReference type="Proteomes" id="UP001218188"/>
    </source>
</evidence>
<reference evidence="1" key="1">
    <citation type="submission" date="2023-03" db="EMBL/GenBank/DDBJ databases">
        <title>Massive genome expansion in bonnet fungi (Mycena s.s.) driven by repeated elements and novel gene families across ecological guilds.</title>
        <authorList>
            <consortium name="Lawrence Berkeley National Laboratory"/>
            <person name="Harder C.B."/>
            <person name="Miyauchi S."/>
            <person name="Viragh M."/>
            <person name="Kuo A."/>
            <person name="Thoen E."/>
            <person name="Andreopoulos B."/>
            <person name="Lu D."/>
            <person name="Skrede I."/>
            <person name="Drula E."/>
            <person name="Henrissat B."/>
            <person name="Morin E."/>
            <person name="Kohler A."/>
            <person name="Barry K."/>
            <person name="LaButti K."/>
            <person name="Morin E."/>
            <person name="Salamov A."/>
            <person name="Lipzen A."/>
            <person name="Mereny Z."/>
            <person name="Hegedus B."/>
            <person name="Baldrian P."/>
            <person name="Stursova M."/>
            <person name="Weitz H."/>
            <person name="Taylor A."/>
            <person name="Grigoriev I.V."/>
            <person name="Nagy L.G."/>
            <person name="Martin F."/>
            <person name="Kauserud H."/>
        </authorList>
    </citation>
    <scope>NUCLEOTIDE SEQUENCE</scope>
    <source>
        <strain evidence="1">CBHHK200</strain>
    </source>
</reference>
<gene>
    <name evidence="1" type="ORF">C8F04DRAFT_1253506</name>
</gene>
<organism evidence="1 2">
    <name type="scientific">Mycena alexandri</name>
    <dbReference type="NCBI Taxonomy" id="1745969"/>
    <lineage>
        <taxon>Eukaryota</taxon>
        <taxon>Fungi</taxon>
        <taxon>Dikarya</taxon>
        <taxon>Basidiomycota</taxon>
        <taxon>Agaricomycotina</taxon>
        <taxon>Agaricomycetes</taxon>
        <taxon>Agaricomycetidae</taxon>
        <taxon>Agaricales</taxon>
        <taxon>Marasmiineae</taxon>
        <taxon>Mycenaceae</taxon>
        <taxon>Mycena</taxon>
    </lineage>
</organism>
<proteinExistence type="predicted"/>
<evidence type="ECO:0000313" key="1">
    <source>
        <dbReference type="EMBL" id="KAJ7041003.1"/>
    </source>
</evidence>
<protein>
    <submittedName>
        <fullName evidence="1">Uncharacterized protein</fullName>
    </submittedName>
</protein>
<dbReference type="EMBL" id="JARJCM010000019">
    <property type="protein sequence ID" value="KAJ7041003.1"/>
    <property type="molecule type" value="Genomic_DNA"/>
</dbReference>
<keyword evidence="2" id="KW-1185">Reference proteome</keyword>
<dbReference type="Proteomes" id="UP001218188">
    <property type="component" value="Unassembled WGS sequence"/>
</dbReference>
<dbReference type="AlphaFoldDB" id="A0AAD6X6N2"/>